<organism evidence="1 2">
    <name type="scientific">Syntrophomonas zehnderi OL-4</name>
    <dbReference type="NCBI Taxonomy" id="690567"/>
    <lineage>
        <taxon>Bacteria</taxon>
        <taxon>Bacillati</taxon>
        <taxon>Bacillota</taxon>
        <taxon>Clostridia</taxon>
        <taxon>Eubacteriales</taxon>
        <taxon>Syntrophomonadaceae</taxon>
        <taxon>Syntrophomonas</taxon>
    </lineage>
</organism>
<dbReference type="Proteomes" id="UP000045545">
    <property type="component" value="Unassembled WGS sequence"/>
</dbReference>
<evidence type="ECO:0000313" key="1">
    <source>
        <dbReference type="EMBL" id="CFX01055.1"/>
    </source>
</evidence>
<proteinExistence type="predicted"/>
<reference evidence="1 2" key="1">
    <citation type="submission" date="2015-03" db="EMBL/GenBank/DDBJ databases">
        <authorList>
            <person name="Murphy D."/>
        </authorList>
    </citation>
    <scope>NUCLEOTIDE SEQUENCE [LARGE SCALE GENOMIC DNA]</scope>
    <source>
        <strain evidence="1 2">OL-4</strain>
    </source>
</reference>
<keyword evidence="2" id="KW-1185">Reference proteome</keyword>
<protein>
    <submittedName>
        <fullName evidence="1">Uncharacterized</fullName>
    </submittedName>
</protein>
<sequence length="63" mass="7259">MLVVVKKSARADNLIYFGQCLVSLLSVKYSKFSCPNAFTPVVLSGHNTDGFFLREWRYRNDKK</sequence>
<gene>
    <name evidence="1" type="ORF">198</name>
</gene>
<dbReference type="STRING" id="690567.198"/>
<accession>A0A0E4C7J7</accession>
<dbReference type="RefSeq" id="WP_046494800.1">
    <property type="nucleotide sequence ID" value="NZ_CGIH01000004.1"/>
</dbReference>
<dbReference type="EMBL" id="CGIH01000004">
    <property type="protein sequence ID" value="CFX01055.1"/>
    <property type="molecule type" value="Genomic_DNA"/>
</dbReference>
<name>A0A0E4C7J7_9FIRM</name>
<dbReference type="AlphaFoldDB" id="A0A0E4C7J7"/>
<evidence type="ECO:0000313" key="2">
    <source>
        <dbReference type="Proteomes" id="UP000045545"/>
    </source>
</evidence>